<dbReference type="Proteomes" id="UP001280121">
    <property type="component" value="Unassembled WGS sequence"/>
</dbReference>
<proteinExistence type="predicted"/>
<dbReference type="AlphaFoldDB" id="A0AAD9X7K0"/>
<protein>
    <submittedName>
        <fullName evidence="1">Uncharacterized protein</fullName>
    </submittedName>
</protein>
<evidence type="ECO:0000313" key="2">
    <source>
        <dbReference type="Proteomes" id="UP001280121"/>
    </source>
</evidence>
<reference evidence="1" key="1">
    <citation type="journal article" date="2023" name="Plant J.">
        <title>Genome sequences and population genomics provide insights into the demographic history, inbreeding, and mutation load of two 'living fossil' tree species of Dipteronia.</title>
        <authorList>
            <person name="Feng Y."/>
            <person name="Comes H.P."/>
            <person name="Chen J."/>
            <person name="Zhu S."/>
            <person name="Lu R."/>
            <person name="Zhang X."/>
            <person name="Li P."/>
            <person name="Qiu J."/>
            <person name="Olsen K.M."/>
            <person name="Qiu Y."/>
        </authorList>
    </citation>
    <scope>NUCLEOTIDE SEQUENCE</scope>
    <source>
        <strain evidence="1">KIB01</strain>
    </source>
</reference>
<accession>A0AAD9X7K0</accession>
<comment type="caution">
    <text evidence="1">The sequence shown here is derived from an EMBL/GenBank/DDBJ whole genome shotgun (WGS) entry which is preliminary data.</text>
</comment>
<gene>
    <name evidence="1" type="ORF">Ddye_014247</name>
</gene>
<name>A0AAD9X7K0_9ROSI</name>
<keyword evidence="2" id="KW-1185">Reference proteome</keyword>
<dbReference type="EMBL" id="JANJYI010000004">
    <property type="protein sequence ID" value="KAK2654391.1"/>
    <property type="molecule type" value="Genomic_DNA"/>
</dbReference>
<organism evidence="1 2">
    <name type="scientific">Dipteronia dyeriana</name>
    <dbReference type="NCBI Taxonomy" id="168575"/>
    <lineage>
        <taxon>Eukaryota</taxon>
        <taxon>Viridiplantae</taxon>
        <taxon>Streptophyta</taxon>
        <taxon>Embryophyta</taxon>
        <taxon>Tracheophyta</taxon>
        <taxon>Spermatophyta</taxon>
        <taxon>Magnoliopsida</taxon>
        <taxon>eudicotyledons</taxon>
        <taxon>Gunneridae</taxon>
        <taxon>Pentapetalae</taxon>
        <taxon>rosids</taxon>
        <taxon>malvids</taxon>
        <taxon>Sapindales</taxon>
        <taxon>Sapindaceae</taxon>
        <taxon>Hippocastanoideae</taxon>
        <taxon>Acereae</taxon>
        <taxon>Dipteronia</taxon>
    </lineage>
</organism>
<sequence length="114" mass="13226">MLNEPITRHDICKDCTSEFFDRPPGINWYGHGVKDTAMRVRKLRKVSCTTAEKRTRIYIRVVETFQESCKSIITMMNFSYVIRCWRRSTAFGAKRGGFQEVASLSLFSFANLCL</sequence>
<evidence type="ECO:0000313" key="1">
    <source>
        <dbReference type="EMBL" id="KAK2654391.1"/>
    </source>
</evidence>